<evidence type="ECO:0000256" key="2">
    <source>
        <dbReference type="ARBA" id="ARBA00022448"/>
    </source>
</evidence>
<keyword evidence="6" id="KW-0915">Sodium</keyword>
<evidence type="ECO:0000313" key="10">
    <source>
        <dbReference type="Proteomes" id="UP000005225"/>
    </source>
</evidence>
<evidence type="ECO:0000256" key="7">
    <source>
        <dbReference type="SAM" id="MobiDB-lite"/>
    </source>
</evidence>
<gene>
    <name evidence="9" type="primary">SLC6A16</name>
</gene>
<keyword evidence="5 8" id="KW-0472">Membrane</keyword>
<dbReference type="STRING" id="30611.ENSOGAP00000008990"/>
<name>H0X1V3_OTOGA</name>
<feature type="transmembrane region" description="Helical" evidence="8">
    <location>
        <begin position="331"/>
        <end position="351"/>
    </location>
</feature>
<dbReference type="InterPro" id="IPR000175">
    <property type="entry name" value="Na/ntran_symport"/>
</dbReference>
<accession>H0X1V3</accession>
<keyword evidence="10" id="KW-1185">Reference proteome</keyword>
<evidence type="ECO:0000256" key="6">
    <source>
        <dbReference type="PIRSR" id="PIRSR600175-1"/>
    </source>
</evidence>
<dbReference type="EMBL" id="AAQR03172746">
    <property type="status" value="NOT_ANNOTATED_CDS"/>
    <property type="molecule type" value="Genomic_DNA"/>
</dbReference>
<feature type="binding site" evidence="6">
    <location>
        <position position="505"/>
    </location>
    <ligand>
        <name>Na(+)</name>
        <dbReference type="ChEBI" id="CHEBI:29101"/>
        <label>1</label>
    </ligand>
</feature>
<comment type="subcellular location">
    <subcellularLocation>
        <location evidence="1">Membrane</location>
        <topology evidence="1">Multi-pass membrane protein</topology>
    </subcellularLocation>
</comment>
<feature type="transmembrane region" description="Helical" evidence="8">
    <location>
        <begin position="608"/>
        <end position="635"/>
    </location>
</feature>
<feature type="transmembrane region" description="Helical" evidence="8">
    <location>
        <begin position="262"/>
        <end position="284"/>
    </location>
</feature>
<evidence type="ECO:0000256" key="8">
    <source>
        <dbReference type="SAM" id="Phobius"/>
    </source>
</evidence>
<feature type="transmembrane region" description="Helical" evidence="8">
    <location>
        <begin position="291"/>
        <end position="311"/>
    </location>
</feature>
<sequence length="723" mass="81690">MKTKAQALVEKTSSLETVVSDSVQESQSSEDKDSVTWSATPSVTESQFSTSLVAKAEARVSHTKQTSILEMASLSFLKQKHPDENVHVIKTEDSEVPLTRFLWSSKVEYILAQVGYTASPSNFWLFTTLWLHSGNCVFFIIYTFLLFLVGIPLLFLEMAAGQKMQQSSMDMWKIIGPWSGGVGYSSFMVCFITNLYLNVINAWIFFYMSQFFQFPVPWEKCPLIKNSSDFDPECAQTTPIIYFWYRVTLKASDRIENSGPPVFSLSLPFLISWCLLGVFTINGLKSSGKVMYILLLLPCLIIICFFLRSLLLEGAKFGLQNLVAIQISDIFNIHIWCLAGSQVLFTMGLGYGPITSFASHMSQSNDCLSDAFVVALVNLVTLLIIVSLNFSIMGFWATVTTHRCCEKNVETLIKLINLGKLPPNARPPENLLDNSISIYNTWLNNLPQRIKNMVHSVVAECSIDNQFSKVREGPGFAFVSFIEAVSFFPVSIFWFIIFFLLLLALGMSTTIGIMQTIILSLQDTFSSLRKHTKLLTVGLSFLMFLCGLFFTRPSGIYFISLLIEYWTVLPIIIIIIFENMAVAWAYGARRFLADMAILLGRPISPIYGWLWCSLCPVVLLILFVTVLVHLCMKHITYVAWDSSTSKEVLRQYPSWGLLLVIALFLIVILPIPVYFIYCLTHGIPFRSKKDRPMMPSKFLCLSVQIMPSKEAHKEEILQGDKTK</sequence>
<dbReference type="GO" id="GO:0046872">
    <property type="term" value="F:metal ion binding"/>
    <property type="evidence" value="ECO:0007669"/>
    <property type="project" value="UniProtKB-KW"/>
</dbReference>
<dbReference type="PRINTS" id="PR00176">
    <property type="entry name" value="NANEUSMPORT"/>
</dbReference>
<evidence type="ECO:0000256" key="4">
    <source>
        <dbReference type="ARBA" id="ARBA00022989"/>
    </source>
</evidence>
<reference evidence="9" key="2">
    <citation type="submission" date="2025-08" db="UniProtKB">
        <authorList>
            <consortium name="Ensembl"/>
        </authorList>
    </citation>
    <scope>IDENTIFICATION</scope>
</reference>
<dbReference type="GO" id="GO:0035725">
    <property type="term" value="P:sodium ion transmembrane transport"/>
    <property type="evidence" value="ECO:0007669"/>
    <property type="project" value="TreeGrafter"/>
</dbReference>
<evidence type="ECO:0000256" key="1">
    <source>
        <dbReference type="ARBA" id="ARBA00004141"/>
    </source>
</evidence>
<feature type="transmembrane region" description="Helical" evidence="8">
    <location>
        <begin position="181"/>
        <end position="208"/>
    </location>
</feature>
<feature type="transmembrane region" description="Helical" evidence="8">
    <location>
        <begin position="372"/>
        <end position="397"/>
    </location>
</feature>
<keyword evidence="4 8" id="KW-1133">Transmembrane helix</keyword>
<dbReference type="eggNOG" id="KOG3659">
    <property type="taxonomic scope" value="Eukaryota"/>
</dbReference>
<feature type="binding site" evidence="6">
    <location>
        <position position="115"/>
    </location>
    <ligand>
        <name>Na(+)</name>
        <dbReference type="ChEBI" id="CHEBI:29101"/>
        <label>1</label>
    </ligand>
</feature>
<reference evidence="10" key="1">
    <citation type="submission" date="2011-03" db="EMBL/GenBank/DDBJ databases">
        <title>Version 3 of the genome sequence of Otolemur garnettii (Bushbaby).</title>
        <authorList>
            <consortium name="The Broad Institute Genome Sequencing Platform"/>
            <person name="Di Palma F."/>
            <person name="Johnson J."/>
            <person name="Lander E.S."/>
            <person name="Lindblad-Toh K."/>
            <person name="Jaffe D.B."/>
            <person name="Gnerre S."/>
            <person name="MacCallum I."/>
            <person name="Przybylski D."/>
            <person name="Ribeiro F.J."/>
            <person name="Burton J.N."/>
            <person name="Walker B.J."/>
            <person name="Sharpe T."/>
            <person name="Hall G."/>
        </authorList>
    </citation>
    <scope>NUCLEOTIDE SEQUENCE [LARGE SCALE GENOMIC DNA]</scope>
</reference>
<dbReference type="Ensembl" id="ENSOGAT00000010065.2">
    <property type="protein sequence ID" value="ENSOGAP00000008990.2"/>
    <property type="gene ID" value="ENSOGAG00000010061.2"/>
</dbReference>
<keyword evidence="6" id="KW-0479">Metal-binding</keyword>
<evidence type="ECO:0000256" key="3">
    <source>
        <dbReference type="ARBA" id="ARBA00022692"/>
    </source>
</evidence>
<dbReference type="InParanoid" id="H0X1V3"/>
<organism evidence="9 10">
    <name type="scientific">Otolemur garnettii</name>
    <name type="common">Small-eared galago</name>
    <name type="synonym">Garnett's greater bushbaby</name>
    <dbReference type="NCBI Taxonomy" id="30611"/>
    <lineage>
        <taxon>Eukaryota</taxon>
        <taxon>Metazoa</taxon>
        <taxon>Chordata</taxon>
        <taxon>Craniata</taxon>
        <taxon>Vertebrata</taxon>
        <taxon>Euteleostomi</taxon>
        <taxon>Mammalia</taxon>
        <taxon>Eutheria</taxon>
        <taxon>Euarchontoglires</taxon>
        <taxon>Primates</taxon>
        <taxon>Strepsirrhini</taxon>
        <taxon>Lorisiformes</taxon>
        <taxon>Galagidae</taxon>
        <taxon>Otolemur</taxon>
    </lineage>
</organism>
<dbReference type="GeneTree" id="ENSGT00940000163283"/>
<dbReference type="HOGENOM" id="CLU_006855_7_2_1"/>
<keyword evidence="2" id="KW-0813">Transport</keyword>
<dbReference type="PANTHER" id="PTHR11616">
    <property type="entry name" value="SODIUM/CHLORIDE DEPENDENT TRANSPORTER"/>
    <property type="match status" value="1"/>
</dbReference>
<feature type="binding site" evidence="6">
    <location>
        <position position="378"/>
    </location>
    <ligand>
        <name>Na(+)</name>
        <dbReference type="ChEBI" id="CHEBI:29101"/>
        <label>1</label>
    </ligand>
</feature>
<feature type="binding site" evidence="6">
    <location>
        <position position="122"/>
    </location>
    <ligand>
        <name>Na(+)</name>
        <dbReference type="ChEBI" id="CHEBI:29101"/>
        <label>1</label>
    </ligand>
</feature>
<reference evidence="9" key="3">
    <citation type="submission" date="2025-09" db="UniProtKB">
        <authorList>
            <consortium name="Ensembl"/>
        </authorList>
    </citation>
    <scope>IDENTIFICATION</scope>
</reference>
<feature type="transmembrane region" description="Helical" evidence="8">
    <location>
        <begin position="137"/>
        <end position="160"/>
    </location>
</feature>
<evidence type="ECO:0000313" key="9">
    <source>
        <dbReference type="Ensembl" id="ENSOGAP00000008990.2"/>
    </source>
</evidence>
<dbReference type="SUPFAM" id="SSF161070">
    <property type="entry name" value="SNF-like"/>
    <property type="match status" value="1"/>
</dbReference>
<feature type="transmembrane region" description="Helical" evidence="8">
    <location>
        <begin position="655"/>
        <end position="679"/>
    </location>
</feature>
<feature type="transmembrane region" description="Helical" evidence="8">
    <location>
        <begin position="492"/>
        <end position="513"/>
    </location>
</feature>
<dbReference type="Pfam" id="PF00209">
    <property type="entry name" value="SNF"/>
    <property type="match status" value="1"/>
</dbReference>
<dbReference type="PANTHER" id="PTHR11616:SF327">
    <property type="entry name" value="ORPHAN SODIUM- AND CHLORIDE-DEPENDENT NEUROTRANSMITTER TRANSPORTER NTT5"/>
    <property type="match status" value="1"/>
</dbReference>
<feature type="region of interest" description="Disordered" evidence="7">
    <location>
        <begin position="19"/>
        <end position="38"/>
    </location>
</feature>
<protein>
    <submittedName>
        <fullName evidence="9">Solute carrier family 6 member 16</fullName>
    </submittedName>
</protein>
<feature type="transmembrane region" description="Helical" evidence="8">
    <location>
        <begin position="565"/>
        <end position="587"/>
    </location>
</feature>
<feature type="transmembrane region" description="Helical" evidence="8">
    <location>
        <begin position="534"/>
        <end position="559"/>
    </location>
</feature>
<proteinExistence type="predicted"/>
<keyword evidence="3 8" id="KW-0812">Transmembrane</keyword>
<dbReference type="PROSITE" id="PS50267">
    <property type="entry name" value="NA_NEUROTRAN_SYMP_3"/>
    <property type="match status" value="1"/>
</dbReference>
<dbReference type="GO" id="GO:0006865">
    <property type="term" value="P:amino acid transport"/>
    <property type="evidence" value="ECO:0007669"/>
    <property type="project" value="TreeGrafter"/>
</dbReference>
<dbReference type="InterPro" id="IPR037272">
    <property type="entry name" value="SNS_sf"/>
</dbReference>
<evidence type="ECO:0000256" key="5">
    <source>
        <dbReference type="ARBA" id="ARBA00023136"/>
    </source>
</evidence>
<dbReference type="GO" id="GO:0005886">
    <property type="term" value="C:plasma membrane"/>
    <property type="evidence" value="ECO:0007669"/>
    <property type="project" value="TreeGrafter"/>
</dbReference>
<dbReference type="Proteomes" id="UP000005225">
    <property type="component" value="Unassembled WGS sequence"/>
</dbReference>
<dbReference type="AlphaFoldDB" id="H0X1V3"/>
<dbReference type="OMA" id="YEKVQMT"/>